<keyword evidence="5" id="KW-0479">Metal-binding</keyword>
<gene>
    <name evidence="8" type="ORF">METBISCDRAFT_5051</name>
</gene>
<evidence type="ECO:0000256" key="6">
    <source>
        <dbReference type="SAM" id="SignalP"/>
    </source>
</evidence>
<feature type="domain" description="CFEM" evidence="7">
    <location>
        <begin position="20"/>
        <end position="129"/>
    </location>
</feature>
<keyword evidence="3 6" id="KW-0732">Signal</keyword>
<evidence type="ECO:0000313" key="9">
    <source>
        <dbReference type="Proteomes" id="UP000268321"/>
    </source>
</evidence>
<dbReference type="AlphaFoldDB" id="A0A4P9Z9D9"/>
<protein>
    <recommendedName>
        <fullName evidence="7">CFEM domain-containing protein</fullName>
    </recommendedName>
</protein>
<dbReference type="Proteomes" id="UP000268321">
    <property type="component" value="Unassembled WGS sequence"/>
</dbReference>
<feature type="binding site" description="axial binding residue" evidence="5">
    <location>
        <position position="66"/>
    </location>
    <ligand>
        <name>heme</name>
        <dbReference type="ChEBI" id="CHEBI:30413"/>
    </ligand>
    <ligandPart>
        <name>Fe</name>
        <dbReference type="ChEBI" id="CHEBI:18248"/>
    </ligandPart>
</feature>
<feature type="disulfide bond" evidence="5">
    <location>
        <begin position="62"/>
        <end position="69"/>
    </location>
</feature>
<evidence type="ECO:0000256" key="5">
    <source>
        <dbReference type="PROSITE-ProRule" id="PRU01356"/>
    </source>
</evidence>
<proteinExistence type="predicted"/>
<dbReference type="PROSITE" id="PS52012">
    <property type="entry name" value="CFEM"/>
    <property type="match status" value="1"/>
</dbReference>
<feature type="non-terminal residue" evidence="8">
    <location>
        <position position="138"/>
    </location>
</feature>
<dbReference type="OrthoDB" id="2496787at2759"/>
<feature type="chain" id="PRO_5020785216" description="CFEM domain-containing protein" evidence="6">
    <location>
        <begin position="19"/>
        <end position="138"/>
    </location>
</feature>
<feature type="disulfide bond" evidence="5">
    <location>
        <begin position="48"/>
        <end position="88"/>
    </location>
</feature>
<evidence type="ECO:0000256" key="4">
    <source>
        <dbReference type="ARBA" id="ARBA00023157"/>
    </source>
</evidence>
<evidence type="ECO:0000259" key="7">
    <source>
        <dbReference type="PROSITE" id="PS52012"/>
    </source>
</evidence>
<organism evidence="8 9">
    <name type="scientific">Metschnikowia bicuspidata</name>
    <dbReference type="NCBI Taxonomy" id="27322"/>
    <lineage>
        <taxon>Eukaryota</taxon>
        <taxon>Fungi</taxon>
        <taxon>Dikarya</taxon>
        <taxon>Ascomycota</taxon>
        <taxon>Saccharomycotina</taxon>
        <taxon>Pichiomycetes</taxon>
        <taxon>Metschnikowiaceae</taxon>
        <taxon>Metschnikowia</taxon>
    </lineage>
</organism>
<keyword evidence="2" id="KW-0964">Secreted</keyword>
<sequence length="138" mass="13986">MFTLVNLVAALVLTKIGAANNWKTYPAVPKTASINGFADPIKSALPACASDCADFSTDNTSCPYWDTGCLCMMPQWAGLVGGCFALACSGSDVVMATSLAHSLCNKVGANLFIMPASVSTALSKAAGDGIVLASNSAA</sequence>
<evidence type="ECO:0000256" key="3">
    <source>
        <dbReference type="ARBA" id="ARBA00022729"/>
    </source>
</evidence>
<dbReference type="EMBL" id="ML004541">
    <property type="protein sequence ID" value="RKP28902.1"/>
    <property type="molecule type" value="Genomic_DNA"/>
</dbReference>
<evidence type="ECO:0000313" key="8">
    <source>
        <dbReference type="EMBL" id="RKP28902.1"/>
    </source>
</evidence>
<feature type="signal peptide" evidence="6">
    <location>
        <begin position="1"/>
        <end position="18"/>
    </location>
</feature>
<dbReference type="InterPro" id="IPR008427">
    <property type="entry name" value="Extracellular_membr_CFEM_dom"/>
</dbReference>
<reference evidence="9" key="1">
    <citation type="journal article" date="2018" name="Nat. Microbiol.">
        <title>Leveraging single-cell genomics to expand the fungal tree of life.</title>
        <authorList>
            <person name="Ahrendt S.R."/>
            <person name="Quandt C.A."/>
            <person name="Ciobanu D."/>
            <person name="Clum A."/>
            <person name="Salamov A."/>
            <person name="Andreopoulos B."/>
            <person name="Cheng J.F."/>
            <person name="Woyke T."/>
            <person name="Pelin A."/>
            <person name="Henrissat B."/>
            <person name="Reynolds N.K."/>
            <person name="Benny G.L."/>
            <person name="Smith M.E."/>
            <person name="James T.Y."/>
            <person name="Grigoriev I.V."/>
        </authorList>
    </citation>
    <scope>NUCLEOTIDE SEQUENCE [LARGE SCALE GENOMIC DNA]</scope>
    <source>
        <strain evidence="9">Baker2002</strain>
    </source>
</reference>
<comment type="subcellular location">
    <subcellularLocation>
        <location evidence="1">Secreted</location>
    </subcellularLocation>
</comment>
<dbReference type="GO" id="GO:0005576">
    <property type="term" value="C:extracellular region"/>
    <property type="evidence" value="ECO:0007669"/>
    <property type="project" value="UniProtKB-SubCell"/>
</dbReference>
<name>A0A4P9Z9D9_9ASCO</name>
<keyword evidence="5" id="KW-0408">Iron</keyword>
<evidence type="ECO:0000256" key="1">
    <source>
        <dbReference type="ARBA" id="ARBA00004613"/>
    </source>
</evidence>
<accession>A0A4P9Z9D9</accession>
<evidence type="ECO:0000256" key="2">
    <source>
        <dbReference type="ARBA" id="ARBA00022525"/>
    </source>
</evidence>
<feature type="disulfide bond" evidence="5">
    <location>
        <begin position="71"/>
        <end position="104"/>
    </location>
</feature>
<keyword evidence="9" id="KW-1185">Reference proteome</keyword>
<dbReference type="Pfam" id="PF05730">
    <property type="entry name" value="CFEM"/>
    <property type="match status" value="1"/>
</dbReference>
<keyword evidence="4 5" id="KW-1015">Disulfide bond</keyword>
<keyword evidence="5" id="KW-0349">Heme</keyword>
<feature type="disulfide bond" evidence="5">
    <location>
        <begin position="52"/>
        <end position="83"/>
    </location>
</feature>
<dbReference type="GO" id="GO:0046872">
    <property type="term" value="F:metal ion binding"/>
    <property type="evidence" value="ECO:0007669"/>
    <property type="project" value="UniProtKB-UniRule"/>
</dbReference>
<dbReference type="SMART" id="SM00747">
    <property type="entry name" value="CFEM"/>
    <property type="match status" value="1"/>
</dbReference>